<reference evidence="3" key="1">
    <citation type="submission" date="2019-12" db="EMBL/GenBank/DDBJ databases">
        <title>Genome sequencing and annotation of Brassica cretica.</title>
        <authorList>
            <person name="Studholme D.J."/>
            <person name="Sarris P.F."/>
        </authorList>
    </citation>
    <scope>NUCLEOTIDE SEQUENCE</scope>
    <source>
        <strain evidence="3">PFS-001/15</strain>
        <tissue evidence="3">Leaf</tissue>
    </source>
</reference>
<dbReference type="Proteomes" id="UP000712281">
    <property type="component" value="Unassembled WGS sequence"/>
</dbReference>
<keyword evidence="2" id="KW-0732">Signal</keyword>
<evidence type="ECO:0000256" key="2">
    <source>
        <dbReference type="SAM" id="SignalP"/>
    </source>
</evidence>
<sequence length="89" mass="9484">MSPSTAAIFICPILAVDAAVSTAIHTAAISDSPSLPPSPLPPRPPPRSNPRWNHKTNLPSRSSLSPQCHAANCEEIKIGLCCFVTSYLY</sequence>
<name>A0A8S9J6N6_BRACR</name>
<accession>A0A8S9J6N6</accession>
<evidence type="ECO:0000313" key="4">
    <source>
        <dbReference type="Proteomes" id="UP000712281"/>
    </source>
</evidence>
<protein>
    <recommendedName>
        <fullName evidence="5">Secreted protein</fullName>
    </recommendedName>
</protein>
<dbReference type="AlphaFoldDB" id="A0A8S9J6N6"/>
<feature type="region of interest" description="Disordered" evidence="1">
    <location>
        <begin position="30"/>
        <end position="66"/>
    </location>
</feature>
<feature type="compositionally biased region" description="Polar residues" evidence="1">
    <location>
        <begin position="55"/>
        <end position="66"/>
    </location>
</feature>
<evidence type="ECO:0000256" key="1">
    <source>
        <dbReference type="SAM" id="MobiDB-lite"/>
    </source>
</evidence>
<feature type="chain" id="PRO_5035879991" description="Secreted protein" evidence="2">
    <location>
        <begin position="19"/>
        <end position="89"/>
    </location>
</feature>
<feature type="compositionally biased region" description="Pro residues" evidence="1">
    <location>
        <begin position="34"/>
        <end position="48"/>
    </location>
</feature>
<evidence type="ECO:0008006" key="5">
    <source>
        <dbReference type="Google" id="ProtNLM"/>
    </source>
</evidence>
<comment type="caution">
    <text evidence="3">The sequence shown here is derived from an EMBL/GenBank/DDBJ whole genome shotgun (WGS) entry which is preliminary data.</text>
</comment>
<organism evidence="3 4">
    <name type="scientific">Brassica cretica</name>
    <name type="common">Mustard</name>
    <dbReference type="NCBI Taxonomy" id="69181"/>
    <lineage>
        <taxon>Eukaryota</taxon>
        <taxon>Viridiplantae</taxon>
        <taxon>Streptophyta</taxon>
        <taxon>Embryophyta</taxon>
        <taxon>Tracheophyta</taxon>
        <taxon>Spermatophyta</taxon>
        <taxon>Magnoliopsida</taxon>
        <taxon>eudicotyledons</taxon>
        <taxon>Gunneridae</taxon>
        <taxon>Pentapetalae</taxon>
        <taxon>rosids</taxon>
        <taxon>malvids</taxon>
        <taxon>Brassicales</taxon>
        <taxon>Brassicaceae</taxon>
        <taxon>Brassiceae</taxon>
        <taxon>Brassica</taxon>
    </lineage>
</organism>
<proteinExistence type="predicted"/>
<gene>
    <name evidence="3" type="ORF">F2Q68_00006353</name>
</gene>
<evidence type="ECO:0000313" key="3">
    <source>
        <dbReference type="EMBL" id="KAF2577695.1"/>
    </source>
</evidence>
<feature type="signal peptide" evidence="2">
    <location>
        <begin position="1"/>
        <end position="18"/>
    </location>
</feature>
<dbReference type="EMBL" id="QGKW02001660">
    <property type="protein sequence ID" value="KAF2577695.1"/>
    <property type="molecule type" value="Genomic_DNA"/>
</dbReference>